<dbReference type="Proteomes" id="UP000001494">
    <property type="component" value="Chromosome"/>
</dbReference>
<gene>
    <name evidence="2" type="ordered locus">Zmob_1701</name>
</gene>
<dbReference type="RefSeq" id="WP_014501219.1">
    <property type="nucleotide sequence ID" value="NC_017262.1"/>
</dbReference>
<protein>
    <submittedName>
        <fullName evidence="2">Alpha/beta hydrolase fold protein</fullName>
    </submittedName>
</protein>
<evidence type="ECO:0000313" key="2">
    <source>
        <dbReference type="EMBL" id="AEH63514.1"/>
    </source>
</evidence>
<sequence>MAASLKTAYFTADDGVKLAWHEMGDGFPIVLLHGLFSSAATNWIKPGHADFLAKSGFRVIMPDLRGHGESGYQTGAWPKTILTQDCRQLVEQLGLKNWVLGGYSLGARISAHFYWENGHPEMLVLAGMGLEGLTNSYLNLDLFRRAIEQDDFPQASIERFIQGFFRQSGCNKEAMIALLESQSPLSPDQVSQISAKTLVLSGKQDQFNGSPLKLKDMLPNAAIAWVKGDHMSAVGQRSLAVDIVDFMKKS</sequence>
<dbReference type="eggNOG" id="COG1073">
    <property type="taxonomic scope" value="Bacteria"/>
</dbReference>
<evidence type="ECO:0000259" key="1">
    <source>
        <dbReference type="Pfam" id="PF00561"/>
    </source>
</evidence>
<reference evidence="2 3" key="1">
    <citation type="journal article" date="2011" name="J. Bacteriol.">
        <title>Genome sequence of the ethanol-producing Zymomonas mobilis subsp. mobilis lectotype strain ATCC 10988.</title>
        <authorList>
            <person name="Pappas K.M."/>
            <person name="Kouvelis V.N."/>
            <person name="Saunders E."/>
            <person name="Brettin T.S."/>
            <person name="Bruce D."/>
            <person name="Detter C."/>
            <person name="Balakireva M."/>
            <person name="Han C.S."/>
            <person name="Savvakis G."/>
            <person name="Kyrpides N.C."/>
            <person name="Typas M.A."/>
        </authorList>
    </citation>
    <scope>NUCLEOTIDE SEQUENCE [LARGE SCALE GENOMIC DNA]</scope>
    <source>
        <strain evidence="3">ATCC 10988 / DSM 424 / CCUG 17860 / LMG 404 / NCIMB 8938 / NRRL B-806 / ZM1</strain>
    </source>
</reference>
<dbReference type="EMBL" id="CP002850">
    <property type="protein sequence ID" value="AEH63514.1"/>
    <property type="molecule type" value="Genomic_DNA"/>
</dbReference>
<dbReference type="GeneID" id="79905230"/>
<dbReference type="Gene3D" id="3.40.50.1820">
    <property type="entry name" value="alpha/beta hydrolase"/>
    <property type="match status" value="1"/>
</dbReference>
<dbReference type="OrthoDB" id="9804723at2"/>
<dbReference type="InterPro" id="IPR000073">
    <property type="entry name" value="AB_hydrolase_1"/>
</dbReference>
<name>A0A0H3G3V8_ZYMMA</name>
<dbReference type="PANTHER" id="PTHR43798">
    <property type="entry name" value="MONOACYLGLYCEROL LIPASE"/>
    <property type="match status" value="1"/>
</dbReference>
<dbReference type="Pfam" id="PF00561">
    <property type="entry name" value="Abhydrolase_1"/>
    <property type="match status" value="1"/>
</dbReference>
<dbReference type="SUPFAM" id="SSF53474">
    <property type="entry name" value="alpha/beta-Hydrolases"/>
    <property type="match status" value="1"/>
</dbReference>
<keyword evidence="2" id="KW-0378">Hydrolase</keyword>
<proteinExistence type="predicted"/>
<dbReference type="GO" id="GO:0016787">
    <property type="term" value="F:hydrolase activity"/>
    <property type="evidence" value="ECO:0007669"/>
    <property type="project" value="UniProtKB-KW"/>
</dbReference>
<feature type="domain" description="AB hydrolase-1" evidence="1">
    <location>
        <begin position="28"/>
        <end position="120"/>
    </location>
</feature>
<evidence type="ECO:0000313" key="3">
    <source>
        <dbReference type="Proteomes" id="UP000001494"/>
    </source>
</evidence>
<dbReference type="KEGG" id="zmm:Zmob_1701"/>
<accession>A0A0H3G3V8</accession>
<dbReference type="InterPro" id="IPR050266">
    <property type="entry name" value="AB_hydrolase_sf"/>
</dbReference>
<dbReference type="HOGENOM" id="CLU_020336_50_5_5"/>
<dbReference type="AlphaFoldDB" id="A0A0H3G3V8"/>
<dbReference type="InterPro" id="IPR029058">
    <property type="entry name" value="AB_hydrolase_fold"/>
</dbReference>
<organism evidence="2 3">
    <name type="scientific">Zymomonas mobilis subsp. mobilis (strain ATCC 10988 / DSM 424 / LMG 404 / NCIMB 8938 / NRRL B-806 / ZM1)</name>
    <dbReference type="NCBI Taxonomy" id="555217"/>
    <lineage>
        <taxon>Bacteria</taxon>
        <taxon>Pseudomonadati</taxon>
        <taxon>Pseudomonadota</taxon>
        <taxon>Alphaproteobacteria</taxon>
        <taxon>Sphingomonadales</taxon>
        <taxon>Zymomonadaceae</taxon>
        <taxon>Zymomonas</taxon>
    </lineage>
</organism>